<reference evidence="2" key="1">
    <citation type="journal article" date="2019" name="Int. J. Syst. Evol. Microbiol.">
        <title>The Global Catalogue of Microorganisms (GCM) 10K type strain sequencing project: providing services to taxonomists for standard genome sequencing and annotation.</title>
        <authorList>
            <consortium name="The Broad Institute Genomics Platform"/>
            <consortium name="The Broad Institute Genome Sequencing Center for Infectious Disease"/>
            <person name="Wu L."/>
            <person name="Ma J."/>
        </authorList>
    </citation>
    <scope>NUCLEOTIDE SEQUENCE [LARGE SCALE GENOMIC DNA]</scope>
    <source>
        <strain evidence="2">KCTC 52677</strain>
    </source>
</reference>
<organism evidence="1 2">
    <name type="scientific">Shinella pollutisoli</name>
    <dbReference type="NCBI Taxonomy" id="2250594"/>
    <lineage>
        <taxon>Bacteria</taxon>
        <taxon>Pseudomonadati</taxon>
        <taxon>Pseudomonadota</taxon>
        <taxon>Alphaproteobacteria</taxon>
        <taxon>Hyphomicrobiales</taxon>
        <taxon>Rhizobiaceae</taxon>
        <taxon>Shinella</taxon>
    </lineage>
</organism>
<protein>
    <submittedName>
        <fullName evidence="1">Uncharacterized protein</fullName>
    </submittedName>
</protein>
<proteinExistence type="predicted"/>
<accession>A0ABV7DKB5</accession>
<dbReference type="RefSeq" id="WP_257317199.1">
    <property type="nucleotide sequence ID" value="NZ_JANFDG010000026.1"/>
</dbReference>
<sequence>MSLESIMEEEARLAILRELANEDNKAMSSARMQKILLTKLWIDKPREWVEVQYLYLRDMNAVTLLQADTVKIARLAERGEYHLQGIVTIPGVQPPSARDRV</sequence>
<dbReference type="Proteomes" id="UP001595377">
    <property type="component" value="Unassembled WGS sequence"/>
</dbReference>
<keyword evidence="2" id="KW-1185">Reference proteome</keyword>
<name>A0ABV7DKB5_9HYPH</name>
<dbReference type="EMBL" id="JBHRSP010000025">
    <property type="protein sequence ID" value="MFC3074678.1"/>
    <property type="molecule type" value="Genomic_DNA"/>
</dbReference>
<evidence type="ECO:0000313" key="1">
    <source>
        <dbReference type="EMBL" id="MFC3074678.1"/>
    </source>
</evidence>
<gene>
    <name evidence="1" type="ORF">ACFOHH_16320</name>
</gene>
<evidence type="ECO:0000313" key="2">
    <source>
        <dbReference type="Proteomes" id="UP001595377"/>
    </source>
</evidence>
<comment type="caution">
    <text evidence="1">The sequence shown here is derived from an EMBL/GenBank/DDBJ whole genome shotgun (WGS) entry which is preliminary data.</text>
</comment>